<keyword evidence="8" id="KW-0378">Hydrolase</keyword>
<protein>
    <recommendedName>
        <fullName evidence="14">Lariat debranching enzyme C-terminal domain-containing protein</fullName>
    </recommendedName>
</protein>
<comment type="cofactor">
    <cofactor evidence="2">
        <name>Zn(2+)</name>
        <dbReference type="ChEBI" id="CHEBI:29105"/>
    </cofactor>
</comment>
<dbReference type="SMART" id="SM01124">
    <property type="entry name" value="DBR1"/>
    <property type="match status" value="1"/>
</dbReference>
<dbReference type="GO" id="GO:0005634">
    <property type="term" value="C:nucleus"/>
    <property type="evidence" value="ECO:0007669"/>
    <property type="project" value="UniProtKB-SubCell"/>
</dbReference>
<feature type="compositionally biased region" description="Basic and acidic residues" evidence="13">
    <location>
        <begin position="310"/>
        <end position="324"/>
    </location>
</feature>
<dbReference type="FunFam" id="3.60.21.10:FF:000035">
    <property type="entry name" value="Lariat debranching enzyme"/>
    <property type="match status" value="1"/>
</dbReference>
<sequence>MVRVAVVGCAHGLLDDIYATINFVNEMDPARPVELLLCCGDFECMRNLRDLETLACPPKYRALHAFHRYYTQAKTAPVLTVFVGGNHEASGYLQELLYGGWVAPNMFYLGASGVINVAGLRIAGLSGIYKQQHYTAGRFEAPPFDHNTMRSVYHVRELEVFQLSHLQQVDKTPVNVFLSHDWPRGIEQHGNVSQLLRRKPFFKQEIMTNTLGSPAGEYLMYQLRPQYWFAAHLHVKFAAIVVHPRQARGEVDADGSKADETTKIEPATAPALPPSEPATTKFLALDKCLPRREFMQILDLMPSALRSAHTRELKNDTEDADMKQDASNADEGTGASRTATRSSPPKVMFDLEWLAILRATHHLASANKFAPRVPQEEMKIEDKDIAWVKQRLDDFVAEKKLDKVQGEWITDFVKTAPGHGELQEESVPVTGNPQTDLLLELLKLPHVITSPFSGGGAALAAVEDPNEISLDDDDDGGNLDATPVDVGDSTRQDEALVDQAVVVADIVGIAARADPCEIDLDVE</sequence>
<dbReference type="InterPro" id="IPR041816">
    <property type="entry name" value="Dbr1_N"/>
</dbReference>
<evidence type="ECO:0000259" key="14">
    <source>
        <dbReference type="SMART" id="SM01124"/>
    </source>
</evidence>
<dbReference type="PANTHER" id="PTHR12849:SF0">
    <property type="entry name" value="LARIAT DEBRANCHING ENZYME"/>
    <property type="match status" value="1"/>
</dbReference>
<evidence type="ECO:0000256" key="2">
    <source>
        <dbReference type="ARBA" id="ARBA00001947"/>
    </source>
</evidence>
<feature type="region of interest" description="Disordered" evidence="13">
    <location>
        <begin position="310"/>
        <end position="343"/>
    </location>
</feature>
<evidence type="ECO:0000313" key="15">
    <source>
        <dbReference type="EMBL" id="CAI5736508.1"/>
    </source>
</evidence>
<evidence type="ECO:0000256" key="6">
    <source>
        <dbReference type="ARBA" id="ARBA00022664"/>
    </source>
</evidence>
<evidence type="ECO:0000256" key="4">
    <source>
        <dbReference type="ARBA" id="ARBA00004123"/>
    </source>
</evidence>
<evidence type="ECO:0000313" key="16">
    <source>
        <dbReference type="Proteomes" id="UP001162031"/>
    </source>
</evidence>
<dbReference type="InterPro" id="IPR007708">
    <property type="entry name" value="DBR1_C"/>
</dbReference>
<feature type="region of interest" description="Disordered" evidence="13">
    <location>
        <begin position="248"/>
        <end position="277"/>
    </location>
</feature>
<comment type="cofactor">
    <cofactor evidence="1">
        <name>Mn(2+)</name>
        <dbReference type="ChEBI" id="CHEBI:29035"/>
    </cofactor>
</comment>
<keyword evidence="6" id="KW-0507">mRNA processing</keyword>
<gene>
    <name evidence="15" type="ORF">HBR001_LOCUS6848</name>
</gene>
<proteinExistence type="inferred from homology"/>
<dbReference type="GO" id="GO:0046872">
    <property type="term" value="F:metal ion binding"/>
    <property type="evidence" value="ECO:0007669"/>
    <property type="project" value="UniProtKB-KW"/>
</dbReference>
<comment type="caution">
    <text evidence="15">The sequence shown here is derived from an EMBL/GenBank/DDBJ whole genome shotgun (WGS) entry which is preliminary data.</text>
</comment>
<keyword evidence="12" id="KW-0539">Nucleus</keyword>
<dbReference type="Pfam" id="PF05011">
    <property type="entry name" value="DBR1"/>
    <property type="match status" value="1"/>
</dbReference>
<dbReference type="CDD" id="cd00844">
    <property type="entry name" value="MPP_Dbr1_N"/>
    <property type="match status" value="1"/>
</dbReference>
<name>A0AAV0UK04_HYABA</name>
<comment type="subcellular location">
    <subcellularLocation>
        <location evidence="4">Nucleus</location>
    </subcellularLocation>
</comment>
<keyword evidence="16" id="KW-1185">Reference proteome</keyword>
<keyword evidence="10" id="KW-0408">Iron</keyword>
<evidence type="ECO:0000256" key="7">
    <source>
        <dbReference type="ARBA" id="ARBA00022723"/>
    </source>
</evidence>
<evidence type="ECO:0000256" key="3">
    <source>
        <dbReference type="ARBA" id="ARBA00001954"/>
    </source>
</evidence>
<comment type="cofactor">
    <cofactor evidence="3">
        <name>Fe(2+)</name>
        <dbReference type="ChEBI" id="CHEBI:29033"/>
    </cofactor>
</comment>
<dbReference type="AlphaFoldDB" id="A0AAV0UK04"/>
<dbReference type="GO" id="GO:0008419">
    <property type="term" value="F:RNA lariat debranching enzyme activity"/>
    <property type="evidence" value="ECO:0007669"/>
    <property type="project" value="TreeGrafter"/>
</dbReference>
<reference evidence="15" key="1">
    <citation type="submission" date="2022-12" db="EMBL/GenBank/DDBJ databases">
        <authorList>
            <person name="Webb A."/>
        </authorList>
    </citation>
    <scope>NUCLEOTIDE SEQUENCE</scope>
    <source>
        <strain evidence="15">Hp1</strain>
    </source>
</reference>
<dbReference type="Proteomes" id="UP001162031">
    <property type="component" value="Unassembled WGS sequence"/>
</dbReference>
<keyword evidence="9" id="KW-0862">Zinc</keyword>
<evidence type="ECO:0000256" key="8">
    <source>
        <dbReference type="ARBA" id="ARBA00022801"/>
    </source>
</evidence>
<dbReference type="SUPFAM" id="SSF56300">
    <property type="entry name" value="Metallo-dependent phosphatases"/>
    <property type="match status" value="1"/>
</dbReference>
<accession>A0AAV0UK04</accession>
<feature type="compositionally biased region" description="Acidic residues" evidence="13">
    <location>
        <begin position="467"/>
        <end position="477"/>
    </location>
</feature>
<evidence type="ECO:0000256" key="13">
    <source>
        <dbReference type="SAM" id="MobiDB-lite"/>
    </source>
</evidence>
<dbReference type="InterPro" id="IPR004843">
    <property type="entry name" value="Calcineurin-like_PHP"/>
</dbReference>
<evidence type="ECO:0000256" key="12">
    <source>
        <dbReference type="ARBA" id="ARBA00023242"/>
    </source>
</evidence>
<evidence type="ECO:0000256" key="9">
    <source>
        <dbReference type="ARBA" id="ARBA00022833"/>
    </source>
</evidence>
<evidence type="ECO:0000256" key="5">
    <source>
        <dbReference type="ARBA" id="ARBA00006045"/>
    </source>
</evidence>
<dbReference type="EMBL" id="CANTFL010001315">
    <property type="protein sequence ID" value="CAI5736508.1"/>
    <property type="molecule type" value="Genomic_DNA"/>
</dbReference>
<organism evidence="15 16">
    <name type="scientific">Hyaloperonospora brassicae</name>
    <name type="common">Brassica downy mildew</name>
    <name type="synonym">Peronospora brassicae</name>
    <dbReference type="NCBI Taxonomy" id="162125"/>
    <lineage>
        <taxon>Eukaryota</taxon>
        <taxon>Sar</taxon>
        <taxon>Stramenopiles</taxon>
        <taxon>Oomycota</taxon>
        <taxon>Peronosporomycetes</taxon>
        <taxon>Peronosporales</taxon>
        <taxon>Peronosporaceae</taxon>
        <taxon>Hyaloperonospora</taxon>
    </lineage>
</organism>
<keyword evidence="7" id="KW-0479">Metal-binding</keyword>
<dbReference type="PANTHER" id="PTHR12849">
    <property type="entry name" value="RNA LARIAT DEBRANCHING ENZYME"/>
    <property type="match status" value="1"/>
</dbReference>
<comment type="similarity">
    <text evidence="5">Belongs to the lariat debranching enzyme family.</text>
</comment>
<evidence type="ECO:0000256" key="11">
    <source>
        <dbReference type="ARBA" id="ARBA00023211"/>
    </source>
</evidence>
<feature type="compositionally biased region" description="Basic and acidic residues" evidence="13">
    <location>
        <begin position="248"/>
        <end position="263"/>
    </location>
</feature>
<feature type="domain" description="Lariat debranching enzyme C-terminal" evidence="14">
    <location>
        <begin position="272"/>
        <end position="448"/>
    </location>
</feature>
<dbReference type="InterPro" id="IPR029052">
    <property type="entry name" value="Metallo-depent_PP-like"/>
</dbReference>
<feature type="region of interest" description="Disordered" evidence="13">
    <location>
        <begin position="467"/>
        <end position="489"/>
    </location>
</feature>
<evidence type="ECO:0000256" key="10">
    <source>
        <dbReference type="ARBA" id="ARBA00023004"/>
    </source>
</evidence>
<dbReference type="Pfam" id="PF00149">
    <property type="entry name" value="Metallophos"/>
    <property type="match status" value="1"/>
</dbReference>
<dbReference type="GO" id="GO:0000398">
    <property type="term" value="P:mRNA splicing, via spliceosome"/>
    <property type="evidence" value="ECO:0007669"/>
    <property type="project" value="TreeGrafter"/>
</dbReference>
<keyword evidence="11" id="KW-0464">Manganese</keyword>
<evidence type="ECO:0000256" key="1">
    <source>
        <dbReference type="ARBA" id="ARBA00001936"/>
    </source>
</evidence>